<evidence type="ECO:0000313" key="2">
    <source>
        <dbReference type="EMBL" id="AIZ49621.1"/>
    </source>
</evidence>
<reference evidence="2" key="2">
    <citation type="journal article" date="2015" name="Vet. Microbiol.">
        <title>Variants of a genomic island in Aeromonas salmonicida subsp. salmonicida link isolates with their geographical origins.</title>
        <authorList>
            <person name="Emond-Rheault J.G."/>
            <person name="Vincent A.T."/>
            <person name="Trudel M.V."/>
            <person name="Brochu F."/>
            <person name="Boyle B."/>
            <person name="Tanaka K.H."/>
            <person name="Attere S.A."/>
            <person name="Jubinville E."/>
            <person name="Loch T.P."/>
            <person name="Winters A.D."/>
            <person name="Faisal M."/>
            <person name="Frenette M."/>
            <person name="Derome N."/>
            <person name="Charette S.J."/>
        </authorList>
    </citation>
    <scope>NUCLEOTIDE SEQUENCE</scope>
    <source>
        <strain evidence="1">01-B526</strain>
        <strain evidence="2">HER1085</strain>
    </source>
</reference>
<name>A0A0A7KW03_AERSS</name>
<evidence type="ECO:0000313" key="5">
    <source>
        <dbReference type="EMBL" id="QWY91783.1"/>
    </source>
</evidence>
<proteinExistence type="predicted"/>
<dbReference type="EMBL" id="KU923576">
    <property type="protein sequence ID" value="AOA33820.1"/>
    <property type="molecule type" value="Genomic_DNA"/>
</dbReference>
<reference evidence="3" key="3">
    <citation type="submission" date="2015-02" db="EMBL/GenBank/DDBJ databases">
        <title>AsaGEI2b: a new variant of a genomic island revealed by the draft genome sequence of the Aeromonas salmonicida subsp. salmonicida JF3224 strain isolated from a wild fish in Switzerland.</title>
        <authorList>
            <person name="Emond-Rheault J.-G."/>
            <person name="Vincent A.T."/>
            <person name="Trudel M.V."/>
            <person name="Frey J."/>
            <person name="Frenette M."/>
            <person name="Charette S.J."/>
        </authorList>
    </citation>
    <scope>NUCLEOTIDE SEQUENCE</scope>
    <source>
        <strain evidence="3">JF3224</strain>
    </source>
</reference>
<reference evidence="5" key="5">
    <citation type="journal article" date="2021" name="FEMS Microbiol. Lett.">
        <title>AsaGEI2d: a new variant of a genomic island identified in a group of Aeromonas salmonicida subsp. salmonicida isolated from France, which bears the pAsa7 plasmid.</title>
        <authorList>
            <person name="Vincent A.T."/>
            <person name="Intertaglia L."/>
            <person name="Loyer V."/>
            <person name="Paquet V.E."/>
            <person name="Adouane E."/>
            <person name="Martin P."/>
            <person name="Berard C."/>
            <person name="Lami R."/>
            <person name="Charette S.J."/>
        </authorList>
    </citation>
    <scope>NUCLEOTIDE SEQUENCE</scope>
    <source>
        <strain evidence="5">BBCC2887</strain>
    </source>
</reference>
<dbReference type="AlphaFoldDB" id="A0A0A7KW03"/>
<accession>A0A0A7KW03</accession>
<evidence type="ECO:0000313" key="3">
    <source>
        <dbReference type="EMBL" id="AKD43434.1"/>
    </source>
</evidence>
<dbReference type="EMBL" id="KJ626179">
    <property type="protein sequence ID" value="AIZ49621.1"/>
    <property type="molecule type" value="Genomic_DNA"/>
</dbReference>
<dbReference type="RefSeq" id="WP_005310179.1">
    <property type="nucleotide sequence ID" value="NZ_CDDW01000001.1"/>
</dbReference>
<dbReference type="EMBL" id="MW218448">
    <property type="protein sequence ID" value="QWY91783.1"/>
    <property type="molecule type" value="Genomic_DNA"/>
</dbReference>
<dbReference type="PATRIC" id="fig|29491.14.peg.4445"/>
<dbReference type="EMBL" id="KJ626178">
    <property type="protein sequence ID" value="AIZ49558.1"/>
    <property type="molecule type" value="Genomic_DNA"/>
</dbReference>
<evidence type="ECO:0000313" key="4">
    <source>
        <dbReference type="EMBL" id="AOA33820.1"/>
    </source>
</evidence>
<organism evidence="2">
    <name type="scientific">Aeromonas salmonicida subsp. salmonicida</name>
    <dbReference type="NCBI Taxonomy" id="29491"/>
    <lineage>
        <taxon>Bacteria</taxon>
        <taxon>Pseudomonadati</taxon>
        <taxon>Pseudomonadota</taxon>
        <taxon>Gammaproteobacteria</taxon>
        <taxon>Aeromonadales</taxon>
        <taxon>Aeromonadaceae</taxon>
        <taxon>Aeromonas</taxon>
    </lineage>
</organism>
<reference evidence="2" key="1">
    <citation type="submission" date="2014-03" db="EMBL/GenBank/DDBJ databases">
        <authorList>
            <person name="Emond-Rheault J.-G."/>
            <person name="Trudel M.V."/>
            <person name="Vincent A.T."/>
            <person name="Brochu F."/>
            <person name="Boyle B."/>
            <person name="Tanaka K.H."/>
            <person name="Attere S.A."/>
            <person name="Jubinville E."/>
            <person name="Frenette M."/>
            <person name="Derome N."/>
            <person name="Charette S.J."/>
        </authorList>
    </citation>
    <scope>NUCLEOTIDE SEQUENCE</scope>
    <source>
        <strain evidence="1">01-B526</strain>
        <strain evidence="2">HER1085</strain>
    </source>
</reference>
<sequence length="59" mass="6320">MRTTENPYCGAVVIGLGVVVPHPKQPNKFILPGGTICNRPQAEAAAKKIHDLLAKKART</sequence>
<reference evidence="4" key="4">
    <citation type="journal article" date="2016" name="FEMS Microbiol. Lett.">
        <title>Aeromonas salmonicida subsp. salmonicida strains isolated from Chinese freshwater fish contain a novel genomic island and possible regional-specific mobile genetic elements profiles.</title>
        <authorList>
            <person name="Long M."/>
            <person name="Nielsen T.K."/>
            <person name="Leisner J.J."/>
            <person name="Hansen L.H."/>
            <person name="Shen Z.X."/>
            <person name="Zhang Q.Q."/>
            <person name="Li A."/>
        </authorList>
    </citation>
    <scope>NUCLEOTIDE SEQUENCE</scope>
    <source>
        <strain evidence="4">BG</strain>
    </source>
</reference>
<protein>
    <submittedName>
        <fullName evidence="2">Uncharacterized protein</fullName>
    </submittedName>
</protein>
<evidence type="ECO:0000313" key="1">
    <source>
        <dbReference type="EMBL" id="AIZ49558.1"/>
    </source>
</evidence>
<dbReference type="EMBL" id="KP861348">
    <property type="protein sequence ID" value="AKD43434.1"/>
    <property type="molecule type" value="Genomic_DNA"/>
</dbReference>